<keyword evidence="6 12" id="KW-0418">Kinase</keyword>
<dbReference type="RefSeq" id="WP_369047208.1">
    <property type="nucleotide sequence ID" value="NZ_CP163302.1"/>
</dbReference>
<evidence type="ECO:0000313" key="12">
    <source>
        <dbReference type="EMBL" id="XDP47045.1"/>
    </source>
</evidence>
<reference evidence="12" key="1">
    <citation type="submission" date="2024-07" db="EMBL/GenBank/DDBJ databases">
        <authorList>
            <person name="fu j."/>
        </authorList>
    </citation>
    <scope>NUCLEOTIDE SEQUENCE</scope>
    <source>
        <strain evidence="12">P10A9</strain>
    </source>
</reference>
<feature type="domain" description="Signal transduction histidine kinase subgroup 3 dimerisation and phosphoacceptor" evidence="11">
    <location>
        <begin position="196"/>
        <end position="260"/>
    </location>
</feature>
<dbReference type="GO" id="GO:0005524">
    <property type="term" value="F:ATP binding"/>
    <property type="evidence" value="ECO:0007669"/>
    <property type="project" value="UniProtKB-KW"/>
</dbReference>
<keyword evidence="5" id="KW-0547">Nucleotide-binding</keyword>
<keyword evidence="9" id="KW-0472">Membrane</keyword>
<dbReference type="SUPFAM" id="SSF55874">
    <property type="entry name" value="ATPase domain of HSP90 chaperone/DNA topoisomerase II/histidine kinase"/>
    <property type="match status" value="1"/>
</dbReference>
<evidence type="ECO:0000256" key="3">
    <source>
        <dbReference type="ARBA" id="ARBA00022553"/>
    </source>
</evidence>
<keyword evidence="3" id="KW-0597">Phosphoprotein</keyword>
<comment type="catalytic activity">
    <reaction evidence="1">
        <text>ATP + protein L-histidine = ADP + protein N-phospho-L-histidine.</text>
        <dbReference type="EC" id="2.7.13.3"/>
    </reaction>
</comment>
<evidence type="ECO:0000256" key="6">
    <source>
        <dbReference type="ARBA" id="ARBA00022777"/>
    </source>
</evidence>
<dbReference type="InterPro" id="IPR036890">
    <property type="entry name" value="HATPase_C_sf"/>
</dbReference>
<evidence type="ECO:0000256" key="4">
    <source>
        <dbReference type="ARBA" id="ARBA00022679"/>
    </source>
</evidence>
<dbReference type="KEGG" id="spue:AB5L97_08690"/>
<dbReference type="CDD" id="cd16917">
    <property type="entry name" value="HATPase_UhpB-NarQ-NarX-like"/>
    <property type="match status" value="1"/>
</dbReference>
<feature type="transmembrane region" description="Helical" evidence="9">
    <location>
        <begin position="9"/>
        <end position="34"/>
    </location>
</feature>
<dbReference type="AlphaFoldDB" id="A0AB39L7N1"/>
<evidence type="ECO:0000259" key="11">
    <source>
        <dbReference type="Pfam" id="PF07730"/>
    </source>
</evidence>
<dbReference type="Gene3D" id="3.30.565.10">
    <property type="entry name" value="Histidine kinase-like ATPase, C-terminal domain"/>
    <property type="match status" value="1"/>
</dbReference>
<protein>
    <recommendedName>
        <fullName evidence="2">histidine kinase</fullName>
        <ecNumber evidence="2">2.7.13.3</ecNumber>
    </recommendedName>
</protein>
<evidence type="ECO:0000256" key="5">
    <source>
        <dbReference type="ARBA" id="ARBA00022741"/>
    </source>
</evidence>
<organism evidence="12">
    <name type="scientific">Sinomonas puerhi</name>
    <dbReference type="NCBI Taxonomy" id="3238584"/>
    <lineage>
        <taxon>Bacteria</taxon>
        <taxon>Bacillati</taxon>
        <taxon>Actinomycetota</taxon>
        <taxon>Actinomycetes</taxon>
        <taxon>Micrococcales</taxon>
        <taxon>Micrococcaceae</taxon>
        <taxon>Sinomonas</taxon>
    </lineage>
</organism>
<dbReference type="InterPro" id="IPR011712">
    <property type="entry name" value="Sig_transdc_His_kin_sub3_dim/P"/>
</dbReference>
<evidence type="ECO:0000256" key="8">
    <source>
        <dbReference type="ARBA" id="ARBA00023012"/>
    </source>
</evidence>
<evidence type="ECO:0000256" key="9">
    <source>
        <dbReference type="SAM" id="Phobius"/>
    </source>
</evidence>
<feature type="transmembrane region" description="Helical" evidence="9">
    <location>
        <begin position="40"/>
        <end position="59"/>
    </location>
</feature>
<gene>
    <name evidence="12" type="ORF">AB5L97_08690</name>
</gene>
<dbReference type="InterPro" id="IPR003594">
    <property type="entry name" value="HATPase_dom"/>
</dbReference>
<feature type="transmembrane region" description="Helical" evidence="9">
    <location>
        <begin position="143"/>
        <end position="164"/>
    </location>
</feature>
<keyword evidence="8" id="KW-0902">Two-component regulatory system</keyword>
<dbReference type="InterPro" id="IPR050482">
    <property type="entry name" value="Sensor_HK_TwoCompSys"/>
</dbReference>
<sequence length="415" mass="42560">MARLVKRILFVLLGSLLSAPYVAVVVWAIALYRFGSVNPLAPLFGTGVAIGLFAVPAALRVTASLERTASDELLGTRLGRDAPRAELGDVLRAALWFGVHLATGFLAAVFLVVLLPATAAVAVDALGGGPGLIPGLLEGVGPGTTAVLLSAGTLASAALLTVVVSQLSRWAAFLLGPSAGQRVALAEREARAAAARNRLARELHDSIGHALTVTTLQAAAARAQLGTDPDAAYAALTAVEETGRRAQGELDAALAVLRDPGGPQASGALAEPPGLAQLDELVATFSAAGLTVHLTADRACRTGALPAGASREAYRMVQEALTNALRHGAEPVAHVWLALDGAWLRVRVTNPSDPGTPVRARPGTPSTGRGLLGLRERVLLRGGSLEAGRSDGTWTVVGALPLGDRGDRMEGGDPW</sequence>
<keyword evidence="9" id="KW-1133">Transmembrane helix</keyword>
<dbReference type="GO" id="GO:0000155">
    <property type="term" value="F:phosphorelay sensor kinase activity"/>
    <property type="evidence" value="ECO:0007669"/>
    <property type="project" value="InterPro"/>
</dbReference>
<dbReference type="Gene3D" id="1.20.5.1930">
    <property type="match status" value="1"/>
</dbReference>
<evidence type="ECO:0000256" key="1">
    <source>
        <dbReference type="ARBA" id="ARBA00000085"/>
    </source>
</evidence>
<dbReference type="EMBL" id="CP163302">
    <property type="protein sequence ID" value="XDP47045.1"/>
    <property type="molecule type" value="Genomic_DNA"/>
</dbReference>
<evidence type="ECO:0000259" key="10">
    <source>
        <dbReference type="Pfam" id="PF02518"/>
    </source>
</evidence>
<evidence type="ECO:0000256" key="7">
    <source>
        <dbReference type="ARBA" id="ARBA00022840"/>
    </source>
</evidence>
<feature type="transmembrane region" description="Helical" evidence="9">
    <location>
        <begin position="94"/>
        <end position="123"/>
    </location>
</feature>
<dbReference type="GO" id="GO:0016020">
    <property type="term" value="C:membrane"/>
    <property type="evidence" value="ECO:0007669"/>
    <property type="project" value="InterPro"/>
</dbReference>
<evidence type="ECO:0000256" key="2">
    <source>
        <dbReference type="ARBA" id="ARBA00012438"/>
    </source>
</evidence>
<proteinExistence type="predicted"/>
<name>A0AB39L7N1_9MICC</name>
<dbReference type="Pfam" id="PF07730">
    <property type="entry name" value="HisKA_3"/>
    <property type="match status" value="1"/>
</dbReference>
<dbReference type="PANTHER" id="PTHR24421:SF10">
    <property type="entry name" value="NITRATE_NITRITE SENSOR PROTEIN NARQ"/>
    <property type="match status" value="1"/>
</dbReference>
<dbReference type="PANTHER" id="PTHR24421">
    <property type="entry name" value="NITRATE/NITRITE SENSOR PROTEIN NARX-RELATED"/>
    <property type="match status" value="1"/>
</dbReference>
<dbReference type="EC" id="2.7.13.3" evidence="2"/>
<feature type="domain" description="Histidine kinase/HSP90-like ATPase" evidence="10">
    <location>
        <begin position="310"/>
        <end position="401"/>
    </location>
</feature>
<dbReference type="Pfam" id="PF02518">
    <property type="entry name" value="HATPase_c"/>
    <property type="match status" value="1"/>
</dbReference>
<keyword evidence="7" id="KW-0067">ATP-binding</keyword>
<accession>A0AB39L7N1</accession>
<keyword evidence="9" id="KW-0812">Transmembrane</keyword>
<dbReference type="GO" id="GO:0046983">
    <property type="term" value="F:protein dimerization activity"/>
    <property type="evidence" value="ECO:0007669"/>
    <property type="project" value="InterPro"/>
</dbReference>
<keyword evidence="4" id="KW-0808">Transferase</keyword>